<keyword evidence="2" id="KW-1185">Reference proteome</keyword>
<dbReference type="AlphaFoldDB" id="A0A0D8XDN0"/>
<dbReference type="OrthoDB" id="5824028at2759"/>
<evidence type="ECO:0000313" key="2">
    <source>
        <dbReference type="Proteomes" id="UP000053766"/>
    </source>
</evidence>
<accession>A0A0D8XDN0</accession>
<dbReference type="EMBL" id="KN716743">
    <property type="protein sequence ID" value="KJH41882.1"/>
    <property type="molecule type" value="Genomic_DNA"/>
</dbReference>
<evidence type="ECO:0000313" key="1">
    <source>
        <dbReference type="EMBL" id="KJH41882.1"/>
    </source>
</evidence>
<protein>
    <submittedName>
        <fullName evidence="1">Uncharacterized protein</fullName>
    </submittedName>
</protein>
<dbReference type="Proteomes" id="UP000053766">
    <property type="component" value="Unassembled WGS sequence"/>
</dbReference>
<dbReference type="GO" id="GO:0020037">
    <property type="term" value="F:heme binding"/>
    <property type="evidence" value="ECO:0007669"/>
    <property type="project" value="InterPro"/>
</dbReference>
<dbReference type="STRING" id="29172.A0A0D8XDN0"/>
<proteinExistence type="predicted"/>
<dbReference type="InterPro" id="IPR012292">
    <property type="entry name" value="Globin/Proto"/>
</dbReference>
<sequence>MLYSADGCPFRAALLDQFASAMIERTLEWGEKKDRTEMTRAIEVTQTGWTKIVLFIVEQIKEGFHDKMKRQRRTRPGNLRVKIVILKFHILIYRDKLDKS</sequence>
<name>A0A0D8XDN0_DICVI</name>
<dbReference type="Gene3D" id="1.10.490.10">
    <property type="entry name" value="Globins"/>
    <property type="match status" value="1"/>
</dbReference>
<gene>
    <name evidence="1" type="ORF">DICVIV_12134</name>
</gene>
<dbReference type="GO" id="GO:0019825">
    <property type="term" value="F:oxygen binding"/>
    <property type="evidence" value="ECO:0007669"/>
    <property type="project" value="InterPro"/>
</dbReference>
<organism evidence="1 2">
    <name type="scientific">Dictyocaulus viviparus</name>
    <name type="common">Bovine lungworm</name>
    <dbReference type="NCBI Taxonomy" id="29172"/>
    <lineage>
        <taxon>Eukaryota</taxon>
        <taxon>Metazoa</taxon>
        <taxon>Ecdysozoa</taxon>
        <taxon>Nematoda</taxon>
        <taxon>Chromadorea</taxon>
        <taxon>Rhabditida</taxon>
        <taxon>Rhabditina</taxon>
        <taxon>Rhabditomorpha</taxon>
        <taxon>Strongyloidea</taxon>
        <taxon>Metastrongylidae</taxon>
        <taxon>Dictyocaulus</taxon>
    </lineage>
</organism>
<reference evidence="2" key="2">
    <citation type="journal article" date="2016" name="Sci. Rep.">
        <title>Dictyocaulus viviparus genome, variome and transcriptome elucidate lungworm biology and support future intervention.</title>
        <authorList>
            <person name="McNulty S.N."/>
            <person name="Strube C."/>
            <person name="Rosa B.A."/>
            <person name="Martin J.C."/>
            <person name="Tyagi R."/>
            <person name="Choi Y.J."/>
            <person name="Wang Q."/>
            <person name="Hallsworth Pepin K."/>
            <person name="Zhang X."/>
            <person name="Ozersky P."/>
            <person name="Wilson R.K."/>
            <person name="Sternberg P.W."/>
            <person name="Gasser R.B."/>
            <person name="Mitreva M."/>
        </authorList>
    </citation>
    <scope>NUCLEOTIDE SEQUENCE [LARGE SCALE GENOMIC DNA]</scope>
    <source>
        <strain evidence="2">HannoverDv2000</strain>
    </source>
</reference>
<reference evidence="1 2" key="1">
    <citation type="submission" date="2013-11" db="EMBL/GenBank/DDBJ databases">
        <title>Draft genome of the bovine lungworm Dictyocaulus viviparus.</title>
        <authorList>
            <person name="Mitreva M."/>
        </authorList>
    </citation>
    <scope>NUCLEOTIDE SEQUENCE [LARGE SCALE GENOMIC DNA]</scope>
    <source>
        <strain evidence="1 2">HannoverDv2000</strain>
    </source>
</reference>